<dbReference type="RefSeq" id="XP_009054549.1">
    <property type="nucleotide sequence ID" value="XM_009056301.1"/>
</dbReference>
<dbReference type="CTD" id="20238610"/>
<dbReference type="EMBL" id="KB201750">
    <property type="protein sequence ID" value="ESO94809.1"/>
    <property type="molecule type" value="Genomic_DNA"/>
</dbReference>
<dbReference type="Proteomes" id="UP000030746">
    <property type="component" value="Unassembled WGS sequence"/>
</dbReference>
<organism evidence="1 2">
    <name type="scientific">Lottia gigantea</name>
    <name type="common">Giant owl limpet</name>
    <dbReference type="NCBI Taxonomy" id="225164"/>
    <lineage>
        <taxon>Eukaryota</taxon>
        <taxon>Metazoa</taxon>
        <taxon>Spiralia</taxon>
        <taxon>Lophotrochozoa</taxon>
        <taxon>Mollusca</taxon>
        <taxon>Gastropoda</taxon>
        <taxon>Patellogastropoda</taxon>
        <taxon>Lottioidea</taxon>
        <taxon>Lottiidae</taxon>
        <taxon>Lottia</taxon>
    </lineage>
</organism>
<gene>
    <name evidence="1" type="ORF">LOTGIDRAFT_161061</name>
</gene>
<sequence>MECRRSDWNMAENNLQDMGFHIDDSPLRDLFDNGAAQYLIDAYTNSIINDLGDDTIEKLTPHQTIFIKERLKGLYAFLKNHPALMDRRLKVGSKKPTIPNQTLRPNDHEKRTFQHFTAQSVCPSSTNWRLLRYARDMNDTEVEVFQPTEGNEGFQWFYTVSCNEQHKVMTNPVCPGCCRGINRRRVQRKRGKVADAVCDLRLSNSRARALLFSVARLFKLLKKQKYALEIDLFFFT</sequence>
<dbReference type="InterPro" id="IPR029034">
    <property type="entry name" value="Cystine-knot_cytokine"/>
</dbReference>
<proteinExistence type="predicted"/>
<protein>
    <submittedName>
        <fullName evidence="1">Uncharacterized protein</fullName>
    </submittedName>
</protein>
<accession>V4C060</accession>
<dbReference type="GeneID" id="20238610"/>
<dbReference type="OrthoDB" id="10040891at2759"/>
<dbReference type="Gene3D" id="2.10.90.10">
    <property type="entry name" value="Cystine-knot cytokines"/>
    <property type="match status" value="1"/>
</dbReference>
<reference evidence="1 2" key="1">
    <citation type="journal article" date="2013" name="Nature">
        <title>Insights into bilaterian evolution from three spiralian genomes.</title>
        <authorList>
            <person name="Simakov O."/>
            <person name="Marletaz F."/>
            <person name="Cho S.J."/>
            <person name="Edsinger-Gonzales E."/>
            <person name="Havlak P."/>
            <person name="Hellsten U."/>
            <person name="Kuo D.H."/>
            <person name="Larsson T."/>
            <person name="Lv J."/>
            <person name="Arendt D."/>
            <person name="Savage R."/>
            <person name="Osoegawa K."/>
            <person name="de Jong P."/>
            <person name="Grimwood J."/>
            <person name="Chapman J.A."/>
            <person name="Shapiro H."/>
            <person name="Aerts A."/>
            <person name="Otillar R.P."/>
            <person name="Terry A.Y."/>
            <person name="Boore J.L."/>
            <person name="Grigoriev I.V."/>
            <person name="Lindberg D.R."/>
            <person name="Seaver E.C."/>
            <person name="Weisblat D.A."/>
            <person name="Putnam N.H."/>
            <person name="Rokhsar D.S."/>
        </authorList>
    </citation>
    <scope>NUCLEOTIDE SEQUENCE [LARGE SCALE GENOMIC DNA]</scope>
</reference>
<dbReference type="OMA" id="ININMYY"/>
<dbReference type="PROSITE" id="PS50270">
    <property type="entry name" value="NGF_2"/>
    <property type="match status" value="1"/>
</dbReference>
<name>V4C060_LOTGI</name>
<dbReference type="SUPFAM" id="SSF57501">
    <property type="entry name" value="Cystine-knot cytokines"/>
    <property type="match status" value="1"/>
</dbReference>
<evidence type="ECO:0000313" key="1">
    <source>
        <dbReference type="EMBL" id="ESO94809.1"/>
    </source>
</evidence>
<evidence type="ECO:0000313" key="2">
    <source>
        <dbReference type="Proteomes" id="UP000030746"/>
    </source>
</evidence>
<keyword evidence="2" id="KW-1185">Reference proteome</keyword>
<dbReference type="AlphaFoldDB" id="V4C060"/>
<dbReference type="KEGG" id="lgi:LOTGIDRAFT_161061"/>
<dbReference type="HOGENOM" id="CLU_1176603_0_0_1"/>
<dbReference type="STRING" id="225164.V4C060"/>